<protein>
    <submittedName>
        <fullName evidence="3">Unannotated protein</fullName>
    </submittedName>
</protein>
<evidence type="ECO:0000256" key="2">
    <source>
        <dbReference type="SAM" id="Phobius"/>
    </source>
</evidence>
<feature type="region of interest" description="Disordered" evidence="1">
    <location>
        <begin position="1"/>
        <end position="35"/>
    </location>
</feature>
<dbReference type="AlphaFoldDB" id="A0A6J6ENF7"/>
<evidence type="ECO:0000313" key="3">
    <source>
        <dbReference type="EMBL" id="CAB4578080.1"/>
    </source>
</evidence>
<name>A0A6J6ENF7_9ZZZZ</name>
<dbReference type="EMBL" id="CAEZSR010000133">
    <property type="protein sequence ID" value="CAB4578080.1"/>
    <property type="molecule type" value="Genomic_DNA"/>
</dbReference>
<keyword evidence="2" id="KW-0812">Transmembrane</keyword>
<proteinExistence type="predicted"/>
<organism evidence="3">
    <name type="scientific">freshwater metagenome</name>
    <dbReference type="NCBI Taxonomy" id="449393"/>
    <lineage>
        <taxon>unclassified sequences</taxon>
        <taxon>metagenomes</taxon>
        <taxon>ecological metagenomes</taxon>
    </lineage>
</organism>
<feature type="transmembrane region" description="Helical" evidence="2">
    <location>
        <begin position="45"/>
        <end position="65"/>
    </location>
</feature>
<keyword evidence="2" id="KW-1133">Transmembrane helix</keyword>
<gene>
    <name evidence="3" type="ORF">UFOPK1493_02858</name>
</gene>
<reference evidence="3" key="1">
    <citation type="submission" date="2020-05" db="EMBL/GenBank/DDBJ databases">
        <authorList>
            <person name="Chiriac C."/>
            <person name="Salcher M."/>
            <person name="Ghai R."/>
            <person name="Kavagutti S V."/>
        </authorList>
    </citation>
    <scope>NUCLEOTIDE SEQUENCE</scope>
</reference>
<evidence type="ECO:0000256" key="1">
    <source>
        <dbReference type="SAM" id="MobiDB-lite"/>
    </source>
</evidence>
<keyword evidence="2" id="KW-0472">Membrane</keyword>
<accession>A0A6J6ENF7</accession>
<sequence length="66" mass="6867">MVPLSGGYRSGMTHASGPMPLVHRRPQRDAGDAGFERGRRQAVHVAEALIVLHGAALIAGLLIGLG</sequence>